<name>A0A6C0BJK2_9ZZZZ</name>
<evidence type="ECO:0008006" key="2">
    <source>
        <dbReference type="Google" id="ProtNLM"/>
    </source>
</evidence>
<dbReference type="InterPro" id="IPR029044">
    <property type="entry name" value="Nucleotide-diphossugar_trans"/>
</dbReference>
<reference evidence="1" key="1">
    <citation type="journal article" date="2020" name="Nature">
        <title>Giant virus diversity and host interactions through global metagenomics.</title>
        <authorList>
            <person name="Schulz F."/>
            <person name="Roux S."/>
            <person name="Paez-Espino D."/>
            <person name="Jungbluth S."/>
            <person name="Walsh D.A."/>
            <person name="Denef V.J."/>
            <person name="McMahon K.D."/>
            <person name="Konstantinidis K.T."/>
            <person name="Eloe-Fadrosh E.A."/>
            <person name="Kyrpides N.C."/>
            <person name="Woyke T."/>
        </authorList>
    </citation>
    <scope>NUCLEOTIDE SEQUENCE</scope>
    <source>
        <strain evidence="1">GVMAG-M-3300013006-15</strain>
    </source>
</reference>
<protein>
    <recommendedName>
        <fullName evidence="2">Nucleotide-diphospho-sugar transferase domain-containing protein</fullName>
    </recommendedName>
</protein>
<dbReference type="AlphaFoldDB" id="A0A6C0BJK2"/>
<organism evidence="1">
    <name type="scientific">viral metagenome</name>
    <dbReference type="NCBI Taxonomy" id="1070528"/>
    <lineage>
        <taxon>unclassified sequences</taxon>
        <taxon>metagenomes</taxon>
        <taxon>organismal metagenomes</taxon>
    </lineage>
</organism>
<dbReference type="EMBL" id="MN739163">
    <property type="protein sequence ID" value="QHS91739.1"/>
    <property type="molecule type" value="Genomic_DNA"/>
</dbReference>
<proteinExistence type="predicted"/>
<accession>A0A6C0BJK2</accession>
<dbReference type="SUPFAM" id="SSF53448">
    <property type="entry name" value="Nucleotide-diphospho-sugar transferases"/>
    <property type="match status" value="1"/>
</dbReference>
<sequence>MNIIFGTYDAYNSLKTEAGGIYYFMKSLRKYSDCKVVILCHKRFEFEELKKFANEMNFEIYTNYEPTCYMLYYRFKVYKEYLMRSETKYEKILMSDVTDLIFQEDPFGIEFTEDMFCALETNKYFENTLHSQINVKWIKECLHLPNMNLDIFKDKHVICAGTILGKYDTICKYLEFYDAIQNYSINRVINDQGLLNTYVYSNLCSASLIPWQKSKILTLDNISFNKLKIVNNSIVNENNEKYAIIHQINRCNLEFMLRLVE</sequence>
<evidence type="ECO:0000313" key="1">
    <source>
        <dbReference type="EMBL" id="QHS91739.1"/>
    </source>
</evidence>